<feature type="domain" description="ABC transporter" evidence="10">
    <location>
        <begin position="94"/>
        <end position="342"/>
    </location>
</feature>
<dbReference type="Pfam" id="PF01061">
    <property type="entry name" value="ABC2_membrane"/>
    <property type="match status" value="2"/>
</dbReference>
<keyword evidence="2" id="KW-0813">Transport</keyword>
<dbReference type="Pfam" id="PF00005">
    <property type="entry name" value="ABC_tran"/>
    <property type="match status" value="2"/>
</dbReference>
<keyword evidence="6 9" id="KW-1133">Transmembrane helix</keyword>
<dbReference type="PROSITE" id="PS50893">
    <property type="entry name" value="ABC_TRANSPORTER_2"/>
    <property type="match status" value="2"/>
</dbReference>
<reference evidence="11 12" key="1">
    <citation type="journal article" date="2013" name="Genome Biol.">
        <title>Genome of Acanthamoeba castellanii highlights extensive lateral gene transfer and early evolution of tyrosine kinase signaling.</title>
        <authorList>
            <person name="Clarke M."/>
            <person name="Lohan A.J."/>
            <person name="Liu B."/>
            <person name="Lagkouvardos I."/>
            <person name="Roy S."/>
            <person name="Zafar N."/>
            <person name="Bertelli C."/>
            <person name="Schilde C."/>
            <person name="Kianianmomeni A."/>
            <person name="Burglin T.R."/>
            <person name="Frech C."/>
            <person name="Turcotte B."/>
            <person name="Kopec K.O."/>
            <person name="Synnott J.M."/>
            <person name="Choo C."/>
            <person name="Paponov I."/>
            <person name="Finkler A."/>
            <person name="Soon Heng Tan C."/>
            <person name="Hutchins A.P."/>
            <person name="Weinmeier T."/>
            <person name="Rattei T."/>
            <person name="Chu J.S."/>
            <person name="Gimenez G."/>
            <person name="Irimia M."/>
            <person name="Rigden D.J."/>
            <person name="Fitzpatrick D.A."/>
            <person name="Lorenzo-Morales J."/>
            <person name="Bateman A."/>
            <person name="Chiu C.H."/>
            <person name="Tang P."/>
            <person name="Hegemann P."/>
            <person name="Fromm H."/>
            <person name="Raoult D."/>
            <person name="Greub G."/>
            <person name="Miranda-Saavedra D."/>
            <person name="Chen N."/>
            <person name="Nash P."/>
            <person name="Ginger M.L."/>
            <person name="Horn M."/>
            <person name="Schaap P."/>
            <person name="Caler L."/>
            <person name="Loftus B."/>
        </authorList>
    </citation>
    <scope>NUCLEOTIDE SEQUENCE [LARGE SCALE GENOMIC DNA]</scope>
    <source>
        <strain evidence="11 12">Neff</strain>
    </source>
</reference>
<dbReference type="EMBL" id="KB007926">
    <property type="protein sequence ID" value="ELR20064.1"/>
    <property type="molecule type" value="Genomic_DNA"/>
</dbReference>
<dbReference type="VEuPathDB" id="AmoebaDB:ACA1_114430"/>
<name>L8H3J0_ACACF</name>
<keyword evidence="5" id="KW-0067">ATP-binding</keyword>
<dbReference type="GO" id="GO:0016020">
    <property type="term" value="C:membrane"/>
    <property type="evidence" value="ECO:0007669"/>
    <property type="project" value="UniProtKB-SubCell"/>
</dbReference>
<dbReference type="GO" id="GO:0005524">
    <property type="term" value="F:ATP binding"/>
    <property type="evidence" value="ECO:0007669"/>
    <property type="project" value="UniProtKB-KW"/>
</dbReference>
<dbReference type="GO" id="GO:0016887">
    <property type="term" value="F:ATP hydrolysis activity"/>
    <property type="evidence" value="ECO:0007669"/>
    <property type="project" value="InterPro"/>
</dbReference>
<feature type="transmembrane region" description="Helical" evidence="9">
    <location>
        <begin position="468"/>
        <end position="486"/>
    </location>
</feature>
<feature type="transmembrane region" description="Helical" evidence="9">
    <location>
        <begin position="1174"/>
        <end position="1195"/>
    </location>
</feature>
<feature type="transmembrane region" description="Helical" evidence="9">
    <location>
        <begin position="1215"/>
        <end position="1240"/>
    </location>
</feature>
<evidence type="ECO:0000259" key="10">
    <source>
        <dbReference type="PROSITE" id="PS50893"/>
    </source>
</evidence>
<dbReference type="CDD" id="cd03232">
    <property type="entry name" value="ABCG_PDR_domain2"/>
    <property type="match status" value="1"/>
</dbReference>
<dbReference type="InterPro" id="IPR003593">
    <property type="entry name" value="AAA+_ATPase"/>
</dbReference>
<proteinExistence type="predicted"/>
<dbReference type="Proteomes" id="UP000011083">
    <property type="component" value="Unassembled WGS sequence"/>
</dbReference>
<evidence type="ECO:0000256" key="1">
    <source>
        <dbReference type="ARBA" id="ARBA00004141"/>
    </source>
</evidence>
<feature type="region of interest" description="Disordered" evidence="8">
    <location>
        <begin position="1"/>
        <end position="51"/>
    </location>
</feature>
<feature type="region of interest" description="Disordered" evidence="8">
    <location>
        <begin position="1038"/>
        <end position="1062"/>
    </location>
</feature>
<keyword evidence="7 9" id="KW-0472">Membrane</keyword>
<dbReference type="InterPro" id="IPR034003">
    <property type="entry name" value="ABCG_PDR_2"/>
</dbReference>
<dbReference type="RefSeq" id="XP_004342174.1">
    <property type="nucleotide sequence ID" value="XM_004342125.1"/>
</dbReference>
<accession>L8H3J0</accession>
<protein>
    <submittedName>
        <fullName evidence="11">ABC2 type transporter superfamily protein</fullName>
    </submittedName>
</protein>
<evidence type="ECO:0000256" key="4">
    <source>
        <dbReference type="ARBA" id="ARBA00022741"/>
    </source>
</evidence>
<evidence type="ECO:0000313" key="11">
    <source>
        <dbReference type="EMBL" id="ELR20064.1"/>
    </source>
</evidence>
<gene>
    <name evidence="11" type="ORF">ACA1_114430</name>
</gene>
<dbReference type="PANTHER" id="PTHR19241">
    <property type="entry name" value="ATP-BINDING CASSETTE TRANSPORTER"/>
    <property type="match status" value="1"/>
</dbReference>
<keyword evidence="4" id="KW-0547">Nucleotide-binding</keyword>
<dbReference type="InterPro" id="IPR003439">
    <property type="entry name" value="ABC_transporter-like_ATP-bd"/>
</dbReference>
<dbReference type="InterPro" id="IPR027417">
    <property type="entry name" value="P-loop_NTPase"/>
</dbReference>
<feature type="transmembrane region" description="Helical" evidence="9">
    <location>
        <begin position="498"/>
        <end position="519"/>
    </location>
</feature>
<dbReference type="GO" id="GO:0140359">
    <property type="term" value="F:ABC-type transporter activity"/>
    <property type="evidence" value="ECO:0007669"/>
    <property type="project" value="InterPro"/>
</dbReference>
<dbReference type="GeneID" id="14920907"/>
<evidence type="ECO:0000256" key="2">
    <source>
        <dbReference type="ARBA" id="ARBA00022448"/>
    </source>
</evidence>
<dbReference type="OMA" id="QYWSDQS"/>
<feature type="transmembrane region" description="Helical" evidence="9">
    <location>
        <begin position="539"/>
        <end position="564"/>
    </location>
</feature>
<dbReference type="Gene3D" id="3.40.50.300">
    <property type="entry name" value="P-loop containing nucleotide triphosphate hydrolases"/>
    <property type="match status" value="2"/>
</dbReference>
<keyword evidence="12" id="KW-1185">Reference proteome</keyword>
<dbReference type="InterPro" id="IPR017871">
    <property type="entry name" value="ABC_transporter-like_CS"/>
</dbReference>
<keyword evidence="3 9" id="KW-0812">Transmembrane</keyword>
<feature type="transmembrane region" description="Helical" evidence="9">
    <location>
        <begin position="1309"/>
        <end position="1328"/>
    </location>
</feature>
<sequence>MSEGDDSRLQAEEDSGSASSSSGESIDADEYEGHADESDDDDDDEPRVQVDESRSVLLRDYIAQERRKLVPHFRSLSVAVSHLNYTVKALPPAQRHNDVYHACLCCAAEKKKSKKNLLHDVSFYLKPGQMTILLGAPGCGKSTLIKLLANRLRSGKVTGELTFNGKDPRKGNFHQDIAYVPQDDVHIAQLTVKETLQFSVDCQMPKHVSKADRQERVRTTMQLLGLTHRANTVVGDALLRGVSGGEKKRVTIGVETAKNPTIYLLDEPTTGLDSSAAYDVLRALRSGVDMGTTAMVALLQPSYDVFNLFDNVLILSHGEIAFLGSKKDAFAHFESLGYRCHPNVNPAEFLQEVVESGTGQCPLPEKYRDMGDEEQGDAEWLKPDEFVARYKESTYYAQVEKTIEEIRSEASASQPSAKKERVDIGDLTKVDYSENIKYPTSVWFQFWRLTQRSFIKLWRDMPTNRSRIVGCLFISFLLGTLFLRLGDGQTDARTRLGLMFVVMGYFSFSSTNALPSVLVERDVFYRQRDAKYYKPLPYLTANILADVPMTVIEGVLFSCIVYWLCGLNDSEAGGRFGYFMLMCILFYFSTGPSLLALYLLISGFMITRVLLRQSTYAFMGFAANELFDARYTCGDDELAPPRSVPNFNTSYPGGFEGNQVCPLTSGTAFAVNDFDIFDVAELRWIMLACVVAWWFIFTTLAYLALRFVRYTPLPAPPMAEMAADEHEMQEVDLAQYKKQAKKGKKRMDVQGDIDIDDGGGEVGEKDLSPAGAYLSWNNLDYSVQIRKGLKKHDLQLLHGVHGYVKPGMMLALMGSSGAGKSTLMDVLARRKTGGKIGGEMLINGRKADSNLNRVIGYVEQQDIHNPTQTVLEALHIPKKEKKKFAKSLLKLLGLEGQANAIIGNNAQDGLSADQRKRVTIGVEMAADPAILFLDEPTSGLDSFGAERVMKAVKNIAARGTSIVCTIHQPSSTIFGMFTHLLLLKKGGYMTYFGPIGEEDGDCSVLLDYFAKLGSHLKPNQNPAEFILEVTGAGIPKTAKQIKEKPKDGDGDQETQKPAAGGDSDEYVAAYQNSEFCKNALQQLEEGIYPIQRERETKGRLRRRWKKIKERMKGRYANPMHVQFTETIKRAYLAVWRTPNEFWNKIIGPLVLGSIMGTLFLQMDNNQAGATQRSAVIFFSMLICDLLAMPAIPKILAERAVFYREHAARTYNSLVYAASIILPELPFAVITAVLYTIPLYFISGLQYDADRYFIFFGIFLLTNLLAISLCHIIGLLSPNVVIANSLSAILFTLFSLLAGFLITRDDIGGWWIWMHYIDINMFALEVLMINEFEGLKLHCTGHEFAQVPIASQPGVFKEFCGITTGEEYLDSISFSSDNMVRDAMLLLGFYFIFIFITCLLVKFLKWQKR</sequence>
<dbReference type="InterPro" id="IPR013525">
    <property type="entry name" value="ABC2_TM"/>
</dbReference>
<dbReference type="SUPFAM" id="SSF52540">
    <property type="entry name" value="P-loop containing nucleoside triphosphate hydrolases"/>
    <property type="match status" value="2"/>
</dbReference>
<feature type="compositionally biased region" description="Basic and acidic residues" evidence="8">
    <location>
        <begin position="1040"/>
        <end position="1049"/>
    </location>
</feature>
<organism evidence="11 12">
    <name type="scientific">Acanthamoeba castellanii (strain ATCC 30010 / Neff)</name>
    <dbReference type="NCBI Taxonomy" id="1257118"/>
    <lineage>
        <taxon>Eukaryota</taxon>
        <taxon>Amoebozoa</taxon>
        <taxon>Discosea</taxon>
        <taxon>Longamoebia</taxon>
        <taxon>Centramoebida</taxon>
        <taxon>Acanthamoebidae</taxon>
        <taxon>Acanthamoeba</taxon>
    </lineage>
</organism>
<evidence type="ECO:0000256" key="9">
    <source>
        <dbReference type="SAM" id="Phobius"/>
    </source>
</evidence>
<dbReference type="OrthoDB" id="66620at2759"/>
<evidence type="ECO:0000256" key="7">
    <source>
        <dbReference type="ARBA" id="ARBA00023136"/>
    </source>
</evidence>
<dbReference type="SMART" id="SM00382">
    <property type="entry name" value="AAA"/>
    <property type="match status" value="2"/>
</dbReference>
<evidence type="ECO:0000256" key="3">
    <source>
        <dbReference type="ARBA" id="ARBA00022692"/>
    </source>
</evidence>
<dbReference type="PROSITE" id="PS00211">
    <property type="entry name" value="ABC_TRANSPORTER_1"/>
    <property type="match status" value="1"/>
</dbReference>
<feature type="transmembrane region" description="Helical" evidence="9">
    <location>
        <begin position="684"/>
        <end position="705"/>
    </location>
</feature>
<feature type="domain" description="ABC transporter" evidence="10">
    <location>
        <begin position="774"/>
        <end position="1010"/>
    </location>
</feature>
<feature type="compositionally biased region" description="Basic and acidic residues" evidence="8">
    <location>
        <begin position="1"/>
        <end position="11"/>
    </location>
</feature>
<comment type="subcellular location">
    <subcellularLocation>
        <location evidence="1">Membrane</location>
        <topology evidence="1">Multi-pass membrane protein</topology>
    </subcellularLocation>
</comment>
<evidence type="ECO:0000256" key="5">
    <source>
        <dbReference type="ARBA" id="ARBA00022840"/>
    </source>
</evidence>
<evidence type="ECO:0000256" key="6">
    <source>
        <dbReference type="ARBA" id="ARBA00022989"/>
    </source>
</evidence>
<feature type="transmembrane region" description="Helical" evidence="9">
    <location>
        <begin position="1281"/>
        <end position="1302"/>
    </location>
</feature>
<feature type="transmembrane region" description="Helical" evidence="9">
    <location>
        <begin position="576"/>
        <end position="601"/>
    </location>
</feature>
<evidence type="ECO:0000313" key="12">
    <source>
        <dbReference type="Proteomes" id="UP000011083"/>
    </source>
</evidence>
<feature type="transmembrane region" description="Helical" evidence="9">
    <location>
        <begin position="1252"/>
        <end position="1275"/>
    </location>
</feature>
<dbReference type="KEGG" id="acan:ACA1_114430"/>
<feature type="transmembrane region" description="Helical" evidence="9">
    <location>
        <begin position="1141"/>
        <end position="1162"/>
    </location>
</feature>
<evidence type="ECO:0000256" key="8">
    <source>
        <dbReference type="SAM" id="MobiDB-lite"/>
    </source>
</evidence>
<feature type="compositionally biased region" description="Low complexity" evidence="8">
    <location>
        <begin position="16"/>
        <end position="25"/>
    </location>
</feature>
<feature type="transmembrane region" description="Helical" evidence="9">
    <location>
        <begin position="1382"/>
        <end position="1403"/>
    </location>
</feature>